<gene>
    <name evidence="2" type="ORF">DFJ69_3467</name>
</gene>
<keyword evidence="1" id="KW-1133">Transmembrane helix</keyword>
<reference evidence="2 3" key="1">
    <citation type="submission" date="2018-08" db="EMBL/GenBank/DDBJ databases">
        <title>Sequencing the genomes of 1000 actinobacteria strains.</title>
        <authorList>
            <person name="Klenk H.-P."/>
        </authorList>
    </citation>
    <scope>NUCLEOTIDE SEQUENCE [LARGE SCALE GENOMIC DNA]</scope>
    <source>
        <strain evidence="2 3">DSM 43927</strain>
    </source>
</reference>
<dbReference type="EMBL" id="QTTT01000001">
    <property type="protein sequence ID" value="REE97987.1"/>
    <property type="molecule type" value="Genomic_DNA"/>
</dbReference>
<keyword evidence="1" id="KW-0812">Transmembrane</keyword>
<name>A0A3D9SQT8_9ACTN</name>
<evidence type="ECO:0000256" key="1">
    <source>
        <dbReference type="SAM" id="Phobius"/>
    </source>
</evidence>
<proteinExistence type="predicted"/>
<keyword evidence="1" id="KW-0472">Membrane</keyword>
<dbReference type="Proteomes" id="UP000256661">
    <property type="component" value="Unassembled WGS sequence"/>
</dbReference>
<organism evidence="2 3">
    <name type="scientific">Thermomonospora umbrina</name>
    <dbReference type="NCBI Taxonomy" id="111806"/>
    <lineage>
        <taxon>Bacteria</taxon>
        <taxon>Bacillati</taxon>
        <taxon>Actinomycetota</taxon>
        <taxon>Actinomycetes</taxon>
        <taxon>Streptosporangiales</taxon>
        <taxon>Thermomonosporaceae</taxon>
        <taxon>Thermomonospora</taxon>
    </lineage>
</organism>
<protein>
    <submittedName>
        <fullName evidence="2">Uncharacterized protein</fullName>
    </submittedName>
</protein>
<accession>A0A3D9SQT8</accession>
<evidence type="ECO:0000313" key="2">
    <source>
        <dbReference type="EMBL" id="REE97987.1"/>
    </source>
</evidence>
<sequence>MLLPTLTAAGLIVDAVVHWTYAPDLAAIEGGVIGGDTLFRVQAVVAAVAAVAVLVRTRRWTYAVAFVVAAGAVGALLFYYHVDVGALGPLPAMHEPVWYPEKTISLVGEGVAALAASAGLLLERTRVIPRE</sequence>
<comment type="caution">
    <text evidence="2">The sequence shown here is derived from an EMBL/GenBank/DDBJ whole genome shotgun (WGS) entry which is preliminary data.</text>
</comment>
<feature type="transmembrane region" description="Helical" evidence="1">
    <location>
        <begin position="39"/>
        <end position="55"/>
    </location>
</feature>
<feature type="transmembrane region" description="Helical" evidence="1">
    <location>
        <begin position="102"/>
        <end position="122"/>
    </location>
</feature>
<evidence type="ECO:0000313" key="3">
    <source>
        <dbReference type="Proteomes" id="UP000256661"/>
    </source>
</evidence>
<feature type="transmembrane region" description="Helical" evidence="1">
    <location>
        <begin position="62"/>
        <end position="82"/>
    </location>
</feature>
<keyword evidence="3" id="KW-1185">Reference proteome</keyword>
<dbReference type="AlphaFoldDB" id="A0A3D9SQT8"/>